<evidence type="ECO:0000256" key="8">
    <source>
        <dbReference type="ARBA" id="ARBA00022692"/>
    </source>
</evidence>
<keyword evidence="5 12" id="KW-0813">Transport</keyword>
<keyword evidence="9 12" id="KW-0201">Cytochrome c-type biogenesis</keyword>
<gene>
    <name evidence="13" type="primary">ccmD</name>
    <name evidence="13" type="ORF">EOK75_04205</name>
</gene>
<evidence type="ECO:0000256" key="1">
    <source>
        <dbReference type="ARBA" id="ARBA00002442"/>
    </source>
</evidence>
<evidence type="ECO:0000256" key="6">
    <source>
        <dbReference type="ARBA" id="ARBA00022475"/>
    </source>
</evidence>
<keyword evidence="7 12" id="KW-0997">Cell inner membrane</keyword>
<feature type="transmembrane region" description="Helical" evidence="12">
    <location>
        <begin position="12"/>
        <end position="32"/>
    </location>
</feature>
<dbReference type="InterPro" id="IPR007078">
    <property type="entry name" value="Haem_export_protD_CcmD"/>
</dbReference>
<dbReference type="GO" id="GO:0017004">
    <property type="term" value="P:cytochrome complex assembly"/>
    <property type="evidence" value="ECO:0007669"/>
    <property type="project" value="UniProtKB-KW"/>
</dbReference>
<protein>
    <recommendedName>
        <fullName evidence="4 12">Heme exporter protein D</fullName>
    </recommendedName>
</protein>
<evidence type="ECO:0000256" key="3">
    <source>
        <dbReference type="ARBA" id="ARBA00008741"/>
    </source>
</evidence>
<accession>A0A4P8EE69</accession>
<dbReference type="NCBIfam" id="TIGR03141">
    <property type="entry name" value="cytochro_ccmD"/>
    <property type="match status" value="1"/>
</dbReference>
<reference evidence="13 14" key="1">
    <citation type="submission" date="2019-05" db="EMBL/GenBank/DDBJ databases">
        <title>Pseudorhodobacter turbinis sp. nov., isolated from the gut of the Korean turban shell.</title>
        <authorList>
            <person name="Jeong Y.-S."/>
            <person name="Kang W.-R."/>
            <person name="Bae J.-W."/>
        </authorList>
    </citation>
    <scope>NUCLEOTIDE SEQUENCE [LARGE SCALE GENOMIC DNA]</scope>
    <source>
        <strain evidence="13 14">S12M18</strain>
    </source>
</reference>
<comment type="function">
    <text evidence="1 12">Required for the export of heme to the periplasm for the biogenesis of c-type cytochromes.</text>
</comment>
<dbReference type="KEGG" id="pseb:EOK75_04205"/>
<keyword evidence="10 12" id="KW-1133">Transmembrane helix</keyword>
<dbReference type="Proteomes" id="UP000298631">
    <property type="component" value="Chromosome"/>
</dbReference>
<evidence type="ECO:0000256" key="4">
    <source>
        <dbReference type="ARBA" id="ARBA00016461"/>
    </source>
</evidence>
<proteinExistence type="inferred from homology"/>
<dbReference type="RefSeq" id="WP_137192714.1">
    <property type="nucleotide sequence ID" value="NZ_CP039964.1"/>
</dbReference>
<dbReference type="AlphaFoldDB" id="A0A4P8EE69"/>
<evidence type="ECO:0000256" key="11">
    <source>
        <dbReference type="ARBA" id="ARBA00023136"/>
    </source>
</evidence>
<dbReference type="GO" id="GO:0005886">
    <property type="term" value="C:plasma membrane"/>
    <property type="evidence" value="ECO:0007669"/>
    <property type="project" value="UniProtKB-SubCell"/>
</dbReference>
<evidence type="ECO:0000313" key="13">
    <source>
        <dbReference type="EMBL" id="QCO55052.1"/>
    </source>
</evidence>
<sequence>MIPDLGKYADAVLGSYAASFGLIVALVVWSLWRGARVRRTLAEVEARAAKAAEGKRNV</sequence>
<dbReference type="OrthoDB" id="7874534at2"/>
<keyword evidence="8 12" id="KW-0812">Transmembrane</keyword>
<keyword evidence="6 12" id="KW-1003">Cell membrane</keyword>
<keyword evidence="14" id="KW-1185">Reference proteome</keyword>
<evidence type="ECO:0000256" key="10">
    <source>
        <dbReference type="ARBA" id="ARBA00022989"/>
    </source>
</evidence>
<evidence type="ECO:0000256" key="12">
    <source>
        <dbReference type="RuleBase" id="RU363101"/>
    </source>
</evidence>
<evidence type="ECO:0000256" key="5">
    <source>
        <dbReference type="ARBA" id="ARBA00022448"/>
    </source>
</evidence>
<evidence type="ECO:0000256" key="2">
    <source>
        <dbReference type="ARBA" id="ARBA00004377"/>
    </source>
</evidence>
<evidence type="ECO:0000313" key="14">
    <source>
        <dbReference type="Proteomes" id="UP000298631"/>
    </source>
</evidence>
<evidence type="ECO:0000256" key="9">
    <source>
        <dbReference type="ARBA" id="ARBA00022748"/>
    </source>
</evidence>
<evidence type="ECO:0000256" key="7">
    <source>
        <dbReference type="ARBA" id="ARBA00022519"/>
    </source>
</evidence>
<dbReference type="EMBL" id="CP039964">
    <property type="protein sequence ID" value="QCO55052.1"/>
    <property type="molecule type" value="Genomic_DNA"/>
</dbReference>
<keyword evidence="11 12" id="KW-0472">Membrane</keyword>
<comment type="subcellular location">
    <subcellularLocation>
        <location evidence="2 12">Cell inner membrane</location>
        <topology evidence="2 12">Single-pass membrane protein</topology>
    </subcellularLocation>
</comment>
<dbReference type="GO" id="GO:0015886">
    <property type="term" value="P:heme transport"/>
    <property type="evidence" value="ECO:0007669"/>
    <property type="project" value="InterPro"/>
</dbReference>
<dbReference type="Pfam" id="PF04995">
    <property type="entry name" value="CcmD"/>
    <property type="match status" value="1"/>
</dbReference>
<organism evidence="13 14">
    <name type="scientific">Pseudorhodobacter turbinis</name>
    <dbReference type="NCBI Taxonomy" id="2500533"/>
    <lineage>
        <taxon>Bacteria</taxon>
        <taxon>Pseudomonadati</taxon>
        <taxon>Pseudomonadota</taxon>
        <taxon>Alphaproteobacteria</taxon>
        <taxon>Rhodobacterales</taxon>
        <taxon>Paracoccaceae</taxon>
        <taxon>Pseudorhodobacter</taxon>
    </lineage>
</organism>
<comment type="similarity">
    <text evidence="3 12">Belongs to the CcmD/CycX/HelD family.</text>
</comment>
<name>A0A4P8EE69_9RHOB</name>